<evidence type="ECO:0000256" key="1">
    <source>
        <dbReference type="ARBA" id="ARBA00022630"/>
    </source>
</evidence>
<keyword evidence="5" id="KW-1185">Reference proteome</keyword>
<dbReference type="Pfam" id="PF13738">
    <property type="entry name" value="Pyr_redox_3"/>
    <property type="match status" value="1"/>
</dbReference>
<evidence type="ECO:0000256" key="2">
    <source>
        <dbReference type="ARBA" id="ARBA00022827"/>
    </source>
</evidence>
<gene>
    <name evidence="4" type="ORF">CC86DRAFT_349454</name>
</gene>
<name>A0A6A7A550_9PLEO</name>
<dbReference type="EMBL" id="MU006224">
    <property type="protein sequence ID" value="KAF2827715.1"/>
    <property type="molecule type" value="Genomic_DNA"/>
</dbReference>
<dbReference type="PANTHER" id="PTHR23023">
    <property type="entry name" value="DIMETHYLANILINE MONOOXYGENASE"/>
    <property type="match status" value="1"/>
</dbReference>
<dbReference type="OrthoDB" id="2915840at2759"/>
<dbReference type="Gene3D" id="3.50.50.60">
    <property type="entry name" value="FAD/NAD(P)-binding domain"/>
    <property type="match status" value="1"/>
</dbReference>
<keyword evidence="1" id="KW-0285">Flavoprotein</keyword>
<dbReference type="InterPro" id="IPR036188">
    <property type="entry name" value="FAD/NAD-bd_sf"/>
</dbReference>
<accession>A0A6A7A550</accession>
<proteinExistence type="predicted"/>
<dbReference type="SUPFAM" id="SSF51905">
    <property type="entry name" value="FAD/NAD(P)-binding domain"/>
    <property type="match status" value="2"/>
</dbReference>
<evidence type="ECO:0000313" key="5">
    <source>
        <dbReference type="Proteomes" id="UP000799424"/>
    </source>
</evidence>
<evidence type="ECO:0000313" key="4">
    <source>
        <dbReference type="EMBL" id="KAF2827715.1"/>
    </source>
</evidence>
<sequence>MEKVDLVIVGAGIFGLTNAATYHRLHPQANVIILDAAPCIGGPWALHRIFPGLKTNNLLGMFEHPDFPMDEEKFGVRKGEHIPAEKVLQYLKAFADGSDITAFLRLSTKVEVIRKDKEQWELQCTSLATGSTYSITTPKLIVAVGNTNKPKMPSYPTSGSFQPPVVHSKDFPAHHAEIVKPNTHTLVIGGGKSAWDVSYACATQPNATATILICPSGNGPNWLTPTHVTPFTLWLEKLVFTRFFGYMSPCPWASTTGLEGWIRAFLHGTGLGRKVVAAFWKVLGDDAIALNKLYSHPETAKLVPWRGAFEVANCLSIHNYPTDFFDLVREGRIRVMIDEVQSLEAEKEVLLKSGVTLQVDAVVCATGWKVGQTLRFEPESLEKALGLPTTRPPTSDEASFIETTSASLLTQYPSLKRSTTRTNHIDPSLRSAQPPISTHQPYRLHRFIVPPTLLLSRSIAFSGAMYSLGTFPLAYIQSLWIGAYLSCTLPLPQSAHEVVEDMYRDTQYCVLRSAGGYGRVAPDIVFDSLPYFDVLLRDLGLDGRRKGGGVGEVWRSYGPEDYRGLVGEWMQGESKKGEKYLDEKKNV</sequence>
<dbReference type="Proteomes" id="UP000799424">
    <property type="component" value="Unassembled WGS sequence"/>
</dbReference>
<dbReference type="AlphaFoldDB" id="A0A6A7A550"/>
<keyword evidence="2" id="KW-0274">FAD</keyword>
<keyword evidence="3" id="KW-0560">Oxidoreductase</keyword>
<dbReference type="GO" id="GO:0016491">
    <property type="term" value="F:oxidoreductase activity"/>
    <property type="evidence" value="ECO:0007669"/>
    <property type="project" value="UniProtKB-KW"/>
</dbReference>
<dbReference type="InterPro" id="IPR050346">
    <property type="entry name" value="FMO-like"/>
</dbReference>
<evidence type="ECO:0000256" key="3">
    <source>
        <dbReference type="ARBA" id="ARBA00023002"/>
    </source>
</evidence>
<organism evidence="4 5">
    <name type="scientific">Ophiobolus disseminans</name>
    <dbReference type="NCBI Taxonomy" id="1469910"/>
    <lineage>
        <taxon>Eukaryota</taxon>
        <taxon>Fungi</taxon>
        <taxon>Dikarya</taxon>
        <taxon>Ascomycota</taxon>
        <taxon>Pezizomycotina</taxon>
        <taxon>Dothideomycetes</taxon>
        <taxon>Pleosporomycetidae</taxon>
        <taxon>Pleosporales</taxon>
        <taxon>Pleosporineae</taxon>
        <taxon>Phaeosphaeriaceae</taxon>
        <taxon>Ophiobolus</taxon>
    </lineage>
</organism>
<reference evidence="4" key="1">
    <citation type="journal article" date="2020" name="Stud. Mycol.">
        <title>101 Dothideomycetes genomes: a test case for predicting lifestyles and emergence of pathogens.</title>
        <authorList>
            <person name="Haridas S."/>
            <person name="Albert R."/>
            <person name="Binder M."/>
            <person name="Bloem J."/>
            <person name="Labutti K."/>
            <person name="Salamov A."/>
            <person name="Andreopoulos B."/>
            <person name="Baker S."/>
            <person name="Barry K."/>
            <person name="Bills G."/>
            <person name="Bluhm B."/>
            <person name="Cannon C."/>
            <person name="Castanera R."/>
            <person name="Culley D."/>
            <person name="Daum C."/>
            <person name="Ezra D."/>
            <person name="Gonzalez J."/>
            <person name="Henrissat B."/>
            <person name="Kuo A."/>
            <person name="Liang C."/>
            <person name="Lipzen A."/>
            <person name="Lutzoni F."/>
            <person name="Magnuson J."/>
            <person name="Mondo S."/>
            <person name="Nolan M."/>
            <person name="Ohm R."/>
            <person name="Pangilinan J."/>
            <person name="Park H.-J."/>
            <person name="Ramirez L."/>
            <person name="Alfaro M."/>
            <person name="Sun H."/>
            <person name="Tritt A."/>
            <person name="Yoshinaga Y."/>
            <person name="Zwiers L.-H."/>
            <person name="Turgeon B."/>
            <person name="Goodwin S."/>
            <person name="Spatafora J."/>
            <person name="Crous P."/>
            <person name="Grigoriev I."/>
        </authorList>
    </citation>
    <scope>NUCLEOTIDE SEQUENCE</scope>
    <source>
        <strain evidence="4">CBS 113818</strain>
    </source>
</reference>
<protein>
    <submittedName>
        <fullName evidence="4">FAD/NAD(P)-binding domain-containing protein</fullName>
    </submittedName>
</protein>